<protein>
    <recommendedName>
        <fullName evidence="8">Ion transport domain-containing protein</fullName>
    </recommendedName>
</protein>
<feature type="transmembrane region" description="Helical" evidence="7">
    <location>
        <begin position="1086"/>
        <end position="1115"/>
    </location>
</feature>
<dbReference type="PANTHER" id="PTHR10582">
    <property type="entry name" value="TRANSIENT RECEPTOR POTENTIAL ION CHANNEL PROTEIN"/>
    <property type="match status" value="1"/>
</dbReference>
<dbReference type="GO" id="GO:0005216">
    <property type="term" value="F:monoatomic ion channel activity"/>
    <property type="evidence" value="ECO:0007669"/>
    <property type="project" value="InterPro"/>
</dbReference>
<dbReference type="Proteomes" id="UP001194580">
    <property type="component" value="Unassembled WGS sequence"/>
</dbReference>
<evidence type="ECO:0000313" key="10">
    <source>
        <dbReference type="Proteomes" id="UP001194580"/>
    </source>
</evidence>
<name>A0AAD4H9H7_9FUNG</name>
<gene>
    <name evidence="9" type="ORF">BGZ95_002244</name>
</gene>
<dbReference type="GO" id="GO:0005886">
    <property type="term" value="C:plasma membrane"/>
    <property type="evidence" value="ECO:0007669"/>
    <property type="project" value="TreeGrafter"/>
</dbReference>
<feature type="transmembrane region" description="Helical" evidence="7">
    <location>
        <begin position="877"/>
        <end position="897"/>
    </location>
</feature>
<comment type="caution">
    <text evidence="9">The sequence shown here is derived from an EMBL/GenBank/DDBJ whole genome shotgun (WGS) entry which is preliminary data.</text>
</comment>
<dbReference type="EMBL" id="JAAAIL010000147">
    <property type="protein sequence ID" value="KAG0279108.1"/>
    <property type="molecule type" value="Genomic_DNA"/>
</dbReference>
<dbReference type="Pfam" id="PF00520">
    <property type="entry name" value="Ion_trans"/>
    <property type="match status" value="1"/>
</dbReference>
<accession>A0AAD4H9H7</accession>
<evidence type="ECO:0000259" key="8">
    <source>
        <dbReference type="Pfam" id="PF00520"/>
    </source>
</evidence>
<keyword evidence="10" id="KW-1185">Reference proteome</keyword>
<feature type="transmembrane region" description="Helical" evidence="7">
    <location>
        <begin position="909"/>
        <end position="927"/>
    </location>
</feature>
<feature type="transmembrane region" description="Helical" evidence="7">
    <location>
        <begin position="939"/>
        <end position="962"/>
    </location>
</feature>
<feature type="region of interest" description="Disordered" evidence="6">
    <location>
        <begin position="1206"/>
        <end position="1243"/>
    </location>
</feature>
<dbReference type="InterPro" id="IPR005821">
    <property type="entry name" value="Ion_trans_dom"/>
</dbReference>
<keyword evidence="3" id="KW-0677">Repeat</keyword>
<sequence>MVLIEEISDEYFTLDMLDDSSADAEGQGQIHIGAGQQQGAEDSFAPEGRGEVICHDFAGNRQYAAELVETDRNLSIELWLTPDSNAGRSDALLQCRVFVEKPILESTIYTKNAYNISLSYNASWISLNDATVDYLPKPESGKLPAGLFRIYEVVRSSPSLLMSPDQSSITLRRSATAESLPGLSNYYGFGEFHIADDGDDDNIKKEVFITCNGASVQVYSLYGGWKYLHTVSLDHPERASTRFNVATEMITSLQGRLFAWMVHGTDMIAVYDMEQGSMVSSVTRTCLDRGQTAIKTALDISDNGVLLAVCREGTLTTHFTKNGKLHKVLHLPAEFSNVKSISFTRGNSRLAVNIRQEGTSRLDRRGLLINVEDLSILDTFSTPETGHLQRLRFEDLNFIPYHPTTCACDDTCQSTMSPLCQHPTEATRSGLHFQVELQSTVVVLPWESQDLRSVVVRITSADGRSSKTFTIPPACDYEDWWLYKTAVLLKDRGQLVVEGEGVSMIWGLPTSYDDDFTLVLAWLIGPRNAEWATCSHHQLYYRQRYALSRRGNNVNDDDDQLMWIPVKPEVGRLAPQGAKLLSFLKGIDVVICMSLQASEAFKRAIFQYVSLYESAKAFKTKVLAVVIANWSRENYDSLERFMTAFLNSPWGVMHPTMGSVSYVRLVLLCGEKDPRSVGIARVLIDNCIRQARAAMDVEYLIHITRSLPELLNPKQPHSVLALHTLRRLAYFPVSSRKFIINHHTIAHPPTFQLWPWGRHMRPLHLCKDPILQLSGKRIYDPQNDNFTRDLFVAPFDMLWEVREEAHRNGTISETVNKLTVARPFHLAHQFLRAVLYKLTPERNARVRCYDFTLEMLDNPALAALVEYKWNTIGFKYWLVRFLCQCCFFLLILVTVLMQAYNNPLKSSEAIYIAIISCSAVFLYLEFIQCFRGWARYFKSMYNLVDLLAFGFPLAAAINQLLVLREITLADEVTMQLNAGLFGFSVPLISLHFLFELRVLKTVSQFVVIITRIIGRIRVFFIIFFAGLVAFTIAILHVLFSCPVKDTEKCVSKTQLPKHFFRAFTATYFLMGGRYDPITSDLDSDNWAFQMLMIAYFFFTVILMLNVLIALLNVAFNNGDISWQQVWLRNRMRVVESAENMSYQIPGFRETHNCFPQEIYYSVTHEQAKAYKRRWVPEGEGEYEDVLQDKGAQAVLLPGETGMGKTTMNSPMPHPITPPSDATQSPTIVSSENSSVGDAEASRASRPTVAPITVGELDISLKNQDASLRFQFAELEKQMQLQQTLFESQIEKMDARFQQLQESSNEQIRLLVDQLKRLHPSTDAQP</sequence>
<dbReference type="InterPro" id="IPR011044">
    <property type="entry name" value="Quino_amine_DH_bsu"/>
</dbReference>
<reference evidence="9" key="1">
    <citation type="journal article" date="2020" name="Fungal Divers.">
        <title>Resolving the Mortierellaceae phylogeny through synthesis of multi-gene phylogenetics and phylogenomics.</title>
        <authorList>
            <person name="Vandepol N."/>
            <person name="Liber J."/>
            <person name="Desiro A."/>
            <person name="Na H."/>
            <person name="Kennedy M."/>
            <person name="Barry K."/>
            <person name="Grigoriev I.V."/>
            <person name="Miller A.N."/>
            <person name="O'Donnell K."/>
            <person name="Stajich J.E."/>
            <person name="Bonito G."/>
        </authorList>
    </citation>
    <scope>NUCLEOTIDE SEQUENCE</scope>
    <source>
        <strain evidence="9">NRRL 28262</strain>
    </source>
</reference>
<dbReference type="GO" id="GO:0098703">
    <property type="term" value="P:calcium ion import across plasma membrane"/>
    <property type="evidence" value="ECO:0007669"/>
    <property type="project" value="TreeGrafter"/>
</dbReference>
<evidence type="ECO:0000256" key="2">
    <source>
        <dbReference type="ARBA" id="ARBA00022692"/>
    </source>
</evidence>
<dbReference type="SUPFAM" id="SSF50969">
    <property type="entry name" value="YVTN repeat-like/Quinoprotein amine dehydrogenase"/>
    <property type="match status" value="1"/>
</dbReference>
<feature type="compositionally biased region" description="Polar residues" evidence="6">
    <location>
        <begin position="1219"/>
        <end position="1235"/>
    </location>
</feature>
<proteinExistence type="predicted"/>
<feature type="transmembrane region" description="Helical" evidence="7">
    <location>
        <begin position="974"/>
        <end position="994"/>
    </location>
</feature>
<dbReference type="InterPro" id="IPR024862">
    <property type="entry name" value="TRPV"/>
</dbReference>
<feature type="transmembrane region" description="Helical" evidence="7">
    <location>
        <begin position="1018"/>
        <end position="1039"/>
    </location>
</feature>
<evidence type="ECO:0000256" key="3">
    <source>
        <dbReference type="ARBA" id="ARBA00022737"/>
    </source>
</evidence>
<dbReference type="PANTHER" id="PTHR10582:SF2">
    <property type="entry name" value="INACTIVE"/>
    <property type="match status" value="1"/>
</dbReference>
<keyword evidence="2 7" id="KW-0812">Transmembrane</keyword>
<evidence type="ECO:0000256" key="6">
    <source>
        <dbReference type="SAM" id="MobiDB-lite"/>
    </source>
</evidence>
<keyword evidence="4 7" id="KW-1133">Transmembrane helix</keyword>
<evidence type="ECO:0000256" key="5">
    <source>
        <dbReference type="ARBA" id="ARBA00023136"/>
    </source>
</evidence>
<evidence type="ECO:0000256" key="4">
    <source>
        <dbReference type="ARBA" id="ARBA00022989"/>
    </source>
</evidence>
<evidence type="ECO:0000256" key="1">
    <source>
        <dbReference type="ARBA" id="ARBA00004141"/>
    </source>
</evidence>
<comment type="subcellular location">
    <subcellularLocation>
        <location evidence="1">Membrane</location>
        <topology evidence="1">Multi-pass membrane protein</topology>
    </subcellularLocation>
</comment>
<feature type="domain" description="Ion transport" evidence="8">
    <location>
        <begin position="884"/>
        <end position="1117"/>
    </location>
</feature>
<keyword evidence="5 7" id="KW-0472">Membrane</keyword>
<organism evidence="9 10">
    <name type="scientific">Linnemannia exigua</name>
    <dbReference type="NCBI Taxonomy" id="604196"/>
    <lineage>
        <taxon>Eukaryota</taxon>
        <taxon>Fungi</taxon>
        <taxon>Fungi incertae sedis</taxon>
        <taxon>Mucoromycota</taxon>
        <taxon>Mortierellomycotina</taxon>
        <taxon>Mortierellomycetes</taxon>
        <taxon>Mortierellales</taxon>
        <taxon>Mortierellaceae</taxon>
        <taxon>Linnemannia</taxon>
    </lineage>
</organism>
<evidence type="ECO:0000256" key="7">
    <source>
        <dbReference type="SAM" id="Phobius"/>
    </source>
</evidence>
<evidence type="ECO:0000313" key="9">
    <source>
        <dbReference type="EMBL" id="KAG0279108.1"/>
    </source>
</evidence>